<dbReference type="InterPro" id="IPR004147">
    <property type="entry name" value="ABC1_dom"/>
</dbReference>
<dbReference type="InterPro" id="IPR052402">
    <property type="entry name" value="ADCK_kinase"/>
</dbReference>
<evidence type="ECO:0000256" key="1">
    <source>
        <dbReference type="ARBA" id="ARBA00009670"/>
    </source>
</evidence>
<dbReference type="eggNOG" id="KOG1236">
    <property type="taxonomic scope" value="Eukaryota"/>
</dbReference>
<keyword evidence="4" id="KW-1185">Reference proteome</keyword>
<proteinExistence type="inferred from homology"/>
<reference evidence="3 4" key="1">
    <citation type="journal article" date="2012" name="Genome Biol.">
        <title>The genome of the polar eukaryotic microalga coccomyxa subellipsoidea reveals traits of cold adaptation.</title>
        <authorList>
            <person name="Blanc G."/>
            <person name="Agarkova I."/>
            <person name="Grimwood J."/>
            <person name="Kuo A."/>
            <person name="Brueggeman A."/>
            <person name="Dunigan D."/>
            <person name="Gurnon J."/>
            <person name="Ladunga I."/>
            <person name="Lindquist E."/>
            <person name="Lucas S."/>
            <person name="Pangilinan J."/>
            <person name="Proschold T."/>
            <person name="Salamov A."/>
            <person name="Schmutz J."/>
            <person name="Weeks D."/>
            <person name="Yamada T."/>
            <person name="Claverie J.M."/>
            <person name="Grigoriev I."/>
            <person name="Van Etten J."/>
            <person name="Lomsadze A."/>
            <person name="Borodovsky M."/>
        </authorList>
    </citation>
    <scope>NUCLEOTIDE SEQUENCE [LARGE SCALE GENOMIC DNA]</scope>
    <source>
        <strain evidence="3 4">C-169</strain>
    </source>
</reference>
<dbReference type="InterPro" id="IPR011009">
    <property type="entry name" value="Kinase-like_dom_sf"/>
</dbReference>
<dbReference type="SUPFAM" id="SSF56112">
    <property type="entry name" value="Protein kinase-like (PK-like)"/>
    <property type="match status" value="1"/>
</dbReference>
<sequence length="401" mass="44801">MCGCRATLESAGPAFIKWGQWAATRHDLFPPDFCTALEQLHTQAILFVQAPAHGLKFTRHAIQRAFDASVEDLFEEFDAVPVASGSIGQVYRAMLSDKGARNTGIDPGTVVAVKVRHPGVGEAIQRDFALMMRVARLTSMLPLLSHLRLEDTLSQFAAPLREQVDLALEARHLWQFNYNFRHVRHVRFPFPIYPLVAPEVLVETFEEGEGISRYVADPGRSTFKSRLAKLGSSSFLQMMLIDNLIHSDLHPGNILVALDSPPVPLLSKRVTGAGMATHLSPEDQGLMLELFQAFSRLDGREIGECTLKFSKDNQTCPDPTAFKEELQQYFTDIQAEQAWVETNGAEAMSAVLELVNMPGHICAVVVTTLVLEGWSSQLDPRHSVLEQVKYFPFHQYFLWLA</sequence>
<dbReference type="PANTHER" id="PTHR45890">
    <property type="entry name" value="AARF DOMAIN CONTAINING KINASE 2 (PREDICTED)"/>
    <property type="match status" value="1"/>
</dbReference>
<comment type="similarity">
    <text evidence="1">Belongs to the protein kinase superfamily. ADCK protein kinase family.</text>
</comment>
<dbReference type="AlphaFoldDB" id="I0Z8W8"/>
<dbReference type="Pfam" id="PF03109">
    <property type="entry name" value="ABC1"/>
    <property type="match status" value="1"/>
</dbReference>
<name>I0Z8W8_COCSC</name>
<protein>
    <submittedName>
        <fullName evidence="3">ABC1-domain-containing protein</fullName>
    </submittedName>
</protein>
<feature type="domain" description="ABC1 atypical kinase-like" evidence="2">
    <location>
        <begin position="55"/>
        <end position="304"/>
    </location>
</feature>
<organism evidence="3 4">
    <name type="scientific">Coccomyxa subellipsoidea (strain C-169)</name>
    <name type="common">Green microalga</name>
    <dbReference type="NCBI Taxonomy" id="574566"/>
    <lineage>
        <taxon>Eukaryota</taxon>
        <taxon>Viridiplantae</taxon>
        <taxon>Chlorophyta</taxon>
        <taxon>core chlorophytes</taxon>
        <taxon>Trebouxiophyceae</taxon>
        <taxon>Trebouxiophyceae incertae sedis</taxon>
        <taxon>Coccomyxaceae</taxon>
        <taxon>Coccomyxa</taxon>
        <taxon>Coccomyxa subellipsoidea</taxon>
    </lineage>
</organism>
<evidence type="ECO:0000259" key="2">
    <source>
        <dbReference type="Pfam" id="PF03109"/>
    </source>
</evidence>
<dbReference type="Proteomes" id="UP000007264">
    <property type="component" value="Unassembled WGS sequence"/>
</dbReference>
<evidence type="ECO:0000313" key="4">
    <source>
        <dbReference type="Proteomes" id="UP000007264"/>
    </source>
</evidence>
<dbReference type="STRING" id="574566.I0Z8W8"/>
<comment type="caution">
    <text evidence="3">The sequence shown here is derived from an EMBL/GenBank/DDBJ whole genome shotgun (WGS) entry which is preliminary data.</text>
</comment>
<dbReference type="RefSeq" id="XP_005651631.1">
    <property type="nucleotide sequence ID" value="XM_005651574.1"/>
</dbReference>
<dbReference type="KEGG" id="csl:COCSUDRAFT_11092"/>
<dbReference type="EMBL" id="AGSI01000001">
    <property type="protein sequence ID" value="EIE27087.1"/>
    <property type="molecule type" value="Genomic_DNA"/>
</dbReference>
<dbReference type="GeneID" id="17045102"/>
<dbReference type="OrthoDB" id="1290869at2759"/>
<dbReference type="InterPro" id="IPR044095">
    <property type="entry name" value="ADCK2_dom"/>
</dbReference>
<dbReference type="CDD" id="cd13971">
    <property type="entry name" value="ADCK2-like"/>
    <property type="match status" value="1"/>
</dbReference>
<gene>
    <name evidence="3" type="ORF">COCSUDRAFT_11092</name>
</gene>
<evidence type="ECO:0000313" key="3">
    <source>
        <dbReference type="EMBL" id="EIE27087.1"/>
    </source>
</evidence>
<dbReference type="PANTHER" id="PTHR45890:SF1">
    <property type="entry name" value="AARF DOMAIN CONTAINING KINASE 2"/>
    <property type="match status" value="1"/>
</dbReference>
<accession>I0Z8W8</accession>